<evidence type="ECO:0000313" key="2">
    <source>
        <dbReference type="Proteomes" id="UP000440224"/>
    </source>
</evidence>
<comment type="caution">
    <text evidence="1">The sequence shown here is derived from an EMBL/GenBank/DDBJ whole genome shotgun (WGS) entry which is preliminary data.</text>
</comment>
<sequence length="82" mass="8672">MQTSLLNDFLSEMVLDPAKLAAYIVDPQGTMKAAGLGADDQKALESTDQTAIHARIADGDAAARAHKVGTVTDIYAYAMQFA</sequence>
<evidence type="ECO:0008006" key="3">
    <source>
        <dbReference type="Google" id="ProtNLM"/>
    </source>
</evidence>
<reference evidence="1 2" key="1">
    <citation type="submission" date="2019-10" db="EMBL/GenBank/DDBJ databases">
        <title>A soil myxobacterium in the family Polyangiaceae.</title>
        <authorList>
            <person name="Li Y."/>
            <person name="Wang J."/>
        </authorList>
    </citation>
    <scope>NUCLEOTIDE SEQUENCE [LARGE SCALE GENOMIC DNA]</scope>
    <source>
        <strain evidence="1 2">DSM 14734</strain>
    </source>
</reference>
<gene>
    <name evidence="1" type="ORF">GF068_28565</name>
</gene>
<dbReference type="RefSeq" id="WP_153822658.1">
    <property type="nucleotide sequence ID" value="NZ_WJIE01000009.1"/>
</dbReference>
<accession>A0A6N7PUD2</accession>
<evidence type="ECO:0000313" key="1">
    <source>
        <dbReference type="EMBL" id="MRG95842.1"/>
    </source>
</evidence>
<dbReference type="Proteomes" id="UP000440224">
    <property type="component" value="Unassembled WGS sequence"/>
</dbReference>
<name>A0A6N7PUD2_9BACT</name>
<dbReference type="EMBL" id="WJIE01000009">
    <property type="protein sequence ID" value="MRG95842.1"/>
    <property type="molecule type" value="Genomic_DNA"/>
</dbReference>
<proteinExistence type="predicted"/>
<organism evidence="1 2">
    <name type="scientific">Polyangium spumosum</name>
    <dbReference type="NCBI Taxonomy" id="889282"/>
    <lineage>
        <taxon>Bacteria</taxon>
        <taxon>Pseudomonadati</taxon>
        <taxon>Myxococcota</taxon>
        <taxon>Polyangia</taxon>
        <taxon>Polyangiales</taxon>
        <taxon>Polyangiaceae</taxon>
        <taxon>Polyangium</taxon>
    </lineage>
</organism>
<protein>
    <recommendedName>
        <fullName evidence="3">Extradiol ring-cleavage dioxygenase LigAB LigA subunit domain-containing protein</fullName>
    </recommendedName>
</protein>
<dbReference type="AlphaFoldDB" id="A0A6N7PUD2"/>
<keyword evidence="2" id="KW-1185">Reference proteome</keyword>